<dbReference type="Gene3D" id="2.130.10.10">
    <property type="entry name" value="YVTN repeat-like/Quinoprotein amine dehydrogenase"/>
    <property type="match status" value="2"/>
</dbReference>
<sequence length="536" mass="58599">MRAFEMQGDSLYLVASFHTTSHSLYRSDDLGASWKFLHWDSGPSAFDLAFDPRDTSRLWVATPSGVWHSTDGGDTLERGDHRVVRSSAGKVVFDASRERLWVAIQFYGVWMSEDGGETFERHSRGLNTLSSASVSIDPRDPAGIALMIAREPNRAKYAMTSPNGGLGWHLPFHPSGRTATRAIYGDDGAMYMAFASGQTLSVYRRPAGTFYNWPRQVHAWDSGAAYTDALDLALGRDPGTLLLSARRFDDELSPREPGIHRYNPSHGAWSLVLEGMTDGRGFNQLERIETATGVRLLAHETSTLGQGHSRLFGSDDDGLTWSGLHDGLPAWNEGLLCLGDEGRVRLLLEEAGVPRLYRSEDAGSTWSRSAWTATALQAAGTPFTSIHCPEDTQQVFLGDQQGNLWQSTDGGDSFDALVGDTETWGPVVPNDVRSSIVGLYVATSSGLWVNTALARPSQAPTSLGVTMESGRMRSLARLAWEGGRSRVEIRRNGASVAEVSNTGRFIDSMLTPLRPLELQWQICNAGTEECSDVVSH</sequence>
<dbReference type="OrthoDB" id="5711096at2"/>
<organism evidence="1 2">
    <name type="scientific">Alkalisalibacterium limincola</name>
    <dbReference type="NCBI Taxonomy" id="2699169"/>
    <lineage>
        <taxon>Bacteria</taxon>
        <taxon>Pseudomonadati</taxon>
        <taxon>Pseudomonadota</taxon>
        <taxon>Gammaproteobacteria</taxon>
        <taxon>Lysobacterales</taxon>
        <taxon>Lysobacteraceae</taxon>
        <taxon>Alkalisalibacterium</taxon>
    </lineage>
</organism>
<dbReference type="CDD" id="cd15482">
    <property type="entry name" value="Sialidase_non-viral"/>
    <property type="match status" value="1"/>
</dbReference>
<keyword evidence="2" id="KW-1185">Reference proteome</keyword>
<dbReference type="EMBL" id="VRTS01000001">
    <property type="protein sequence ID" value="TXK65592.1"/>
    <property type="molecule type" value="Genomic_DNA"/>
</dbReference>
<accession>A0A5C8KYS8</accession>
<dbReference type="GO" id="GO:0010411">
    <property type="term" value="P:xyloglucan metabolic process"/>
    <property type="evidence" value="ECO:0007669"/>
    <property type="project" value="TreeGrafter"/>
</dbReference>
<dbReference type="InterPro" id="IPR052025">
    <property type="entry name" value="Xyloglucanase_GH74"/>
</dbReference>
<dbReference type="InterPro" id="IPR036278">
    <property type="entry name" value="Sialidase_sf"/>
</dbReference>
<name>A0A5C8KYS8_9GAMM</name>
<proteinExistence type="predicted"/>
<evidence type="ECO:0008006" key="3">
    <source>
        <dbReference type="Google" id="ProtNLM"/>
    </source>
</evidence>
<dbReference type="RefSeq" id="WP_147890264.1">
    <property type="nucleotide sequence ID" value="NZ_VRTS01000001.1"/>
</dbReference>
<dbReference type="SUPFAM" id="SSF110296">
    <property type="entry name" value="Oligoxyloglucan reducing end-specific cellobiohydrolase"/>
    <property type="match status" value="1"/>
</dbReference>
<dbReference type="PANTHER" id="PTHR43739:SF5">
    <property type="entry name" value="EXO-ALPHA-SIALIDASE"/>
    <property type="match status" value="1"/>
</dbReference>
<dbReference type="InterPro" id="IPR015943">
    <property type="entry name" value="WD40/YVTN_repeat-like_dom_sf"/>
</dbReference>
<dbReference type="AlphaFoldDB" id="A0A5C8KYS8"/>
<dbReference type="PANTHER" id="PTHR43739">
    <property type="entry name" value="XYLOGLUCANASE (EUROFUNG)"/>
    <property type="match status" value="1"/>
</dbReference>
<gene>
    <name evidence="1" type="ORF">FU658_00170</name>
</gene>
<comment type="caution">
    <text evidence="1">The sequence shown here is derived from an EMBL/GenBank/DDBJ whole genome shotgun (WGS) entry which is preliminary data.</text>
</comment>
<evidence type="ECO:0000313" key="2">
    <source>
        <dbReference type="Proteomes" id="UP000321248"/>
    </source>
</evidence>
<evidence type="ECO:0000313" key="1">
    <source>
        <dbReference type="EMBL" id="TXK65592.1"/>
    </source>
</evidence>
<protein>
    <recommendedName>
        <fullName evidence="3">Exo-alpha-sialidase</fullName>
    </recommendedName>
</protein>
<dbReference type="SUPFAM" id="SSF50939">
    <property type="entry name" value="Sialidases"/>
    <property type="match status" value="1"/>
</dbReference>
<dbReference type="Proteomes" id="UP000321248">
    <property type="component" value="Unassembled WGS sequence"/>
</dbReference>
<reference evidence="1 2" key="1">
    <citation type="submission" date="2019-08" db="EMBL/GenBank/DDBJ databases">
        <authorList>
            <person name="Karlyshev A.V."/>
        </authorList>
    </citation>
    <scope>NUCLEOTIDE SEQUENCE [LARGE SCALE GENOMIC DNA]</scope>
    <source>
        <strain evidence="1 2">Alg18-2.2</strain>
    </source>
</reference>